<dbReference type="SUPFAM" id="SSF52540">
    <property type="entry name" value="P-loop containing nucleoside triphosphate hydrolases"/>
    <property type="match status" value="1"/>
</dbReference>
<keyword evidence="13" id="KW-1185">Reference proteome</keyword>
<keyword evidence="3" id="KW-0808">Transferase</keyword>
<dbReference type="OrthoDB" id="514299at2759"/>
<evidence type="ECO:0000256" key="1">
    <source>
        <dbReference type="ARBA" id="ARBA00004323"/>
    </source>
</evidence>
<comment type="similarity">
    <text evidence="2">Belongs to the galactose-3-O-sulfotransferase family.</text>
</comment>
<dbReference type="Proteomes" id="UP000887568">
    <property type="component" value="Unplaced"/>
</dbReference>
<dbReference type="GO" id="GO:0000139">
    <property type="term" value="C:Golgi membrane"/>
    <property type="evidence" value="ECO:0007669"/>
    <property type="project" value="UniProtKB-SubCell"/>
</dbReference>
<feature type="transmembrane region" description="Helical" evidence="11">
    <location>
        <begin position="75"/>
        <end position="95"/>
    </location>
</feature>
<comment type="subcellular location">
    <subcellularLocation>
        <location evidence="1">Golgi apparatus membrane</location>
        <topology evidence="1">Single-pass type II membrane protein</topology>
    </subcellularLocation>
</comment>
<dbReference type="Gene3D" id="3.40.50.300">
    <property type="entry name" value="P-loop containing nucleotide triphosphate hydrolases"/>
    <property type="match status" value="1"/>
</dbReference>
<keyword evidence="6 11" id="KW-1133">Transmembrane helix</keyword>
<name>A0A914BA47_PATMI</name>
<evidence type="ECO:0008006" key="14">
    <source>
        <dbReference type="Google" id="ProtNLM"/>
    </source>
</evidence>
<evidence type="ECO:0000256" key="2">
    <source>
        <dbReference type="ARBA" id="ARBA00008124"/>
    </source>
</evidence>
<evidence type="ECO:0000256" key="4">
    <source>
        <dbReference type="ARBA" id="ARBA00022692"/>
    </source>
</evidence>
<dbReference type="AlphaFoldDB" id="A0A914BA47"/>
<evidence type="ECO:0000256" key="3">
    <source>
        <dbReference type="ARBA" id="ARBA00022679"/>
    </source>
</evidence>
<evidence type="ECO:0000256" key="6">
    <source>
        <dbReference type="ARBA" id="ARBA00022989"/>
    </source>
</evidence>
<keyword evidence="5" id="KW-0735">Signal-anchor</keyword>
<feature type="region of interest" description="Disordered" evidence="10">
    <location>
        <begin position="182"/>
        <end position="204"/>
    </location>
</feature>
<keyword evidence="7" id="KW-0333">Golgi apparatus</keyword>
<evidence type="ECO:0000256" key="7">
    <source>
        <dbReference type="ARBA" id="ARBA00023034"/>
    </source>
</evidence>
<dbReference type="EnsemblMetazoa" id="XM_038216946.1">
    <property type="protein sequence ID" value="XP_038072874.1"/>
    <property type="gene ID" value="LOC119741214"/>
</dbReference>
<evidence type="ECO:0000313" key="13">
    <source>
        <dbReference type="Proteomes" id="UP000887568"/>
    </source>
</evidence>
<dbReference type="Pfam" id="PF06990">
    <property type="entry name" value="Gal-3-0_sulfotr"/>
    <property type="match status" value="1"/>
</dbReference>
<protein>
    <recommendedName>
        <fullName evidence="14">Galactosylceramide sulfotransferase-like</fullName>
    </recommendedName>
</protein>
<evidence type="ECO:0000256" key="9">
    <source>
        <dbReference type="ARBA" id="ARBA00023180"/>
    </source>
</evidence>
<dbReference type="InterPro" id="IPR009729">
    <property type="entry name" value="Gal-3-0_sulfotransfrase"/>
</dbReference>
<dbReference type="RefSeq" id="XP_038072874.1">
    <property type="nucleotide sequence ID" value="XM_038216946.1"/>
</dbReference>
<reference evidence="12" key="1">
    <citation type="submission" date="2022-11" db="UniProtKB">
        <authorList>
            <consortium name="EnsemblMetazoa"/>
        </authorList>
    </citation>
    <scope>IDENTIFICATION</scope>
</reference>
<evidence type="ECO:0000256" key="10">
    <source>
        <dbReference type="SAM" id="MobiDB-lite"/>
    </source>
</evidence>
<dbReference type="GO" id="GO:0009247">
    <property type="term" value="P:glycolipid biosynthetic process"/>
    <property type="evidence" value="ECO:0007669"/>
    <property type="project" value="InterPro"/>
</dbReference>
<keyword evidence="4 11" id="KW-0812">Transmembrane</keyword>
<dbReference type="GeneID" id="119741214"/>
<evidence type="ECO:0000256" key="8">
    <source>
        <dbReference type="ARBA" id="ARBA00023136"/>
    </source>
</evidence>
<sequence length="534" mass="60970">MCVQYLCTQFACRASGLQEMFKKCSRNVQRKCRLLSKPVIYKPSKTSQSVLSIYYVCPDIVSDVTTVVMTLSKQVASVGLAVFLLLMVTVGYIQYDGIKHVVVDTSSKLRSSGIKSSLPNLHKFLGGTEGKTKNLTRVADVSTFLLKTLQLNATPNISRGTERQSEALQAVLIHREIAKANNASSSQAMANHDRAPSTNQGSGKSCNPRTNIVFFKMHKCSSSTIQNILFRYGEAHVLDFVLPPAGNYLGHSAFNKRYMIKFPVEEYNILCHHTVFNAKGMAEVMPVNSVYATILRDPVPMFESLFTYNNMAWQYHLPNNRGLELFLKKPEYYYRIADGGILHIKNPMLYGLGLPKAYLGDQSAIDRKIEELKGQFDLVMMTEYFDESLVLLRDLMCWEFDDVVYFVQNARSKSAVKAVSPQAATKIRKWNYGDTKLYETFNRTFWEKVEAFGFDRMKKEVAQLRERNEYYKKRCIAEVTNKNDRVWHPPGIPVDSFLLKKEASNDVMCNRMAEPELLYTAQIRQIQKKRYGMQ</sequence>
<keyword evidence="8 11" id="KW-0472">Membrane</keyword>
<organism evidence="12 13">
    <name type="scientific">Patiria miniata</name>
    <name type="common">Bat star</name>
    <name type="synonym">Asterina miniata</name>
    <dbReference type="NCBI Taxonomy" id="46514"/>
    <lineage>
        <taxon>Eukaryota</taxon>
        <taxon>Metazoa</taxon>
        <taxon>Echinodermata</taxon>
        <taxon>Eleutherozoa</taxon>
        <taxon>Asterozoa</taxon>
        <taxon>Asteroidea</taxon>
        <taxon>Valvatacea</taxon>
        <taxon>Valvatida</taxon>
        <taxon>Asterinidae</taxon>
        <taxon>Patiria</taxon>
    </lineage>
</organism>
<dbReference type="OMA" id="MFRFAER"/>
<keyword evidence="9" id="KW-0325">Glycoprotein</keyword>
<dbReference type="GO" id="GO:0001733">
    <property type="term" value="F:galactosylceramide sulfotransferase activity"/>
    <property type="evidence" value="ECO:0007669"/>
    <property type="project" value="InterPro"/>
</dbReference>
<dbReference type="PANTHER" id="PTHR14647">
    <property type="entry name" value="GALACTOSE-3-O-SULFOTRANSFERASE"/>
    <property type="match status" value="1"/>
</dbReference>
<evidence type="ECO:0000313" key="12">
    <source>
        <dbReference type="EnsemblMetazoa" id="XP_038072874.1"/>
    </source>
</evidence>
<evidence type="ECO:0000256" key="5">
    <source>
        <dbReference type="ARBA" id="ARBA00022968"/>
    </source>
</evidence>
<dbReference type="PANTHER" id="PTHR14647:SF86">
    <property type="entry name" value="GALACTOSE-3-O-SULFOTRANSFERASE"/>
    <property type="match status" value="1"/>
</dbReference>
<evidence type="ECO:0000256" key="11">
    <source>
        <dbReference type="SAM" id="Phobius"/>
    </source>
</evidence>
<proteinExistence type="inferred from homology"/>
<accession>A0A914BA47</accession>
<dbReference type="InterPro" id="IPR027417">
    <property type="entry name" value="P-loop_NTPase"/>
</dbReference>